<reference evidence="2" key="1">
    <citation type="journal article" date="2014" name="Proc. Natl. Acad. Sci. U.S.A.">
        <title>Extensive sampling of basidiomycete genomes demonstrates inadequacy of the white-rot/brown-rot paradigm for wood decay fungi.</title>
        <authorList>
            <person name="Riley R."/>
            <person name="Salamov A.A."/>
            <person name="Brown D.W."/>
            <person name="Nagy L.G."/>
            <person name="Floudas D."/>
            <person name="Held B.W."/>
            <person name="Levasseur A."/>
            <person name="Lombard V."/>
            <person name="Morin E."/>
            <person name="Otillar R."/>
            <person name="Lindquist E.A."/>
            <person name="Sun H."/>
            <person name="LaButti K.M."/>
            <person name="Schmutz J."/>
            <person name="Jabbour D."/>
            <person name="Luo H."/>
            <person name="Baker S.E."/>
            <person name="Pisabarro A.G."/>
            <person name="Walton J.D."/>
            <person name="Blanchette R.A."/>
            <person name="Henrissat B."/>
            <person name="Martin F."/>
            <person name="Cullen D."/>
            <person name="Hibbett D.S."/>
            <person name="Grigoriev I.V."/>
        </authorList>
    </citation>
    <scope>NUCLEOTIDE SEQUENCE [LARGE SCALE GENOMIC DNA]</scope>
    <source>
        <strain evidence="2">CBS 339.88</strain>
    </source>
</reference>
<dbReference type="Proteomes" id="UP000027222">
    <property type="component" value="Unassembled WGS sequence"/>
</dbReference>
<name>A0A067SRD2_GALM3</name>
<dbReference type="HOGENOM" id="CLU_041169_0_0_1"/>
<organism evidence="1 2">
    <name type="scientific">Galerina marginata (strain CBS 339.88)</name>
    <dbReference type="NCBI Taxonomy" id="685588"/>
    <lineage>
        <taxon>Eukaryota</taxon>
        <taxon>Fungi</taxon>
        <taxon>Dikarya</taxon>
        <taxon>Basidiomycota</taxon>
        <taxon>Agaricomycotina</taxon>
        <taxon>Agaricomycetes</taxon>
        <taxon>Agaricomycetidae</taxon>
        <taxon>Agaricales</taxon>
        <taxon>Agaricineae</taxon>
        <taxon>Strophariaceae</taxon>
        <taxon>Galerina</taxon>
    </lineage>
</organism>
<sequence length="529" mass="60327">MDRPTDHTKIIPVEVWWECFILLRASEHKILSLTCHHFHNICLDFIFKSITYRSQINFSKADSFTWMTGQLDKLHDHIGRFRNIAKDPRQAVLVRRCSLVHSLELDSDVDILVSESAKAAYDTYVQAFVKSVSAFINLREVFIDFQDQTISRRVLKALAVAAPPHLDQVLFINFRIGIHRLEPRLKPRRVIVHNADQYCNLLPGPSSSDILDIFSGKHLEHLEVLSLPYPSRIFAALTNQGKSTHLVSLSFCLEPRKFDVLYRFLATCPNLNDVRIDLSEYEFHKLRTLPRLPRSVIPCLRVFHGPDRIAMLFIPGRPVQEVSLSQNQQKPLKLEPVLKRIFLSTVPVIRLAVPDYTDEDLTLICANFPDLKTLSLGLPYQILGSTLDPKQIRLEAVAGEVAKSENTAALDRQSEKYYYSAPTLHSAYMNFVHWIAHGMVNLPPNLETLHLNADMCSSLRHWDYSCSSDNDDSIKMYGYGYSLSLSIFQAVSSRYSSLQTVSVGQGKEEFRWLRGAGGKWACCREVDPA</sequence>
<evidence type="ECO:0008006" key="3">
    <source>
        <dbReference type="Google" id="ProtNLM"/>
    </source>
</evidence>
<gene>
    <name evidence="1" type="ORF">GALMADRAFT_145729</name>
</gene>
<evidence type="ECO:0000313" key="2">
    <source>
        <dbReference type="Proteomes" id="UP000027222"/>
    </source>
</evidence>
<evidence type="ECO:0000313" key="1">
    <source>
        <dbReference type="EMBL" id="KDR69358.1"/>
    </source>
</evidence>
<dbReference type="EMBL" id="KL142403">
    <property type="protein sequence ID" value="KDR69358.1"/>
    <property type="molecule type" value="Genomic_DNA"/>
</dbReference>
<dbReference type="AlphaFoldDB" id="A0A067SRD2"/>
<accession>A0A067SRD2</accession>
<keyword evidence="2" id="KW-1185">Reference proteome</keyword>
<dbReference type="OrthoDB" id="2988745at2759"/>
<proteinExistence type="predicted"/>
<dbReference type="SUPFAM" id="SSF52047">
    <property type="entry name" value="RNI-like"/>
    <property type="match status" value="1"/>
</dbReference>
<protein>
    <recommendedName>
        <fullName evidence="3">F-box domain-containing protein</fullName>
    </recommendedName>
</protein>